<dbReference type="PANTHER" id="PTHR43289">
    <property type="entry name" value="MITOGEN-ACTIVATED PROTEIN KINASE KINASE KINASE 20-RELATED"/>
    <property type="match status" value="1"/>
</dbReference>
<feature type="transmembrane region" description="Helical" evidence="6">
    <location>
        <begin position="415"/>
        <end position="437"/>
    </location>
</feature>
<keyword evidence="1 8" id="KW-0808">Transferase</keyword>
<dbReference type="InterPro" id="IPR000719">
    <property type="entry name" value="Prot_kinase_dom"/>
</dbReference>
<keyword evidence="6" id="KW-1133">Transmembrane helix</keyword>
<dbReference type="KEGG" id="ado:A6F68_00865"/>
<evidence type="ECO:0000256" key="5">
    <source>
        <dbReference type="SAM" id="MobiDB-lite"/>
    </source>
</evidence>
<evidence type="ECO:0000256" key="2">
    <source>
        <dbReference type="ARBA" id="ARBA00022741"/>
    </source>
</evidence>
<evidence type="ECO:0000313" key="8">
    <source>
        <dbReference type="EMBL" id="ANY19391.1"/>
    </source>
</evidence>
<dbReference type="EMBL" id="CP016591">
    <property type="protein sequence ID" value="ANY19391.1"/>
    <property type="molecule type" value="Genomic_DNA"/>
</dbReference>
<evidence type="ECO:0000256" key="6">
    <source>
        <dbReference type="SAM" id="Phobius"/>
    </source>
</evidence>
<dbReference type="EC" id="2.7.11.1" evidence="8"/>
<dbReference type="InterPro" id="IPR020635">
    <property type="entry name" value="Tyr_kinase_cat_dom"/>
</dbReference>
<proteinExistence type="predicted"/>
<evidence type="ECO:0000256" key="1">
    <source>
        <dbReference type="ARBA" id="ARBA00022679"/>
    </source>
</evidence>
<dbReference type="Pfam" id="PF00069">
    <property type="entry name" value="Pkinase"/>
    <property type="match status" value="1"/>
</dbReference>
<dbReference type="OrthoDB" id="9801841at2"/>
<feature type="compositionally biased region" description="Pro residues" evidence="5">
    <location>
        <begin position="73"/>
        <end position="96"/>
    </location>
</feature>
<keyword evidence="6" id="KW-0472">Membrane</keyword>
<sequence length="708" mass="74660">MSDDDKKDDDRTVFQPPPGNEGGSDPFGLPRDGAGPSAPPPEQAPYSAPANPVPPFPGSVSEGPPAPAGGGFPPVPPAQSPDPFAPITPPPQPAMPSAPAGQIAVGDVLSGIYRITRFIARGGMGEVYEGVNIHSAGERVAIKVILSNLASDELVMAMFAKEAATLTRLHHEAIVPYRLAARDAYGRPFIVTEYVDGPSLEERLGQLRLTDDQFGALTRRLARGLGAAHWLGAIHRDIAPDNILLVDGDPEQPKIIDFGIARDAREQTKTIVGDGFAGKLKYVAPEQLGEYGRNIGPWTDLYSLALTLLAVASGRHTDMGGSIADAVRKRMSVPDLSAIPARYRQAFERALQPDPALRPQTMSDFIALLHEAEGREGTGFLPIEDRPRTQRPTAIPEKQNAARLSPLSRLPGGKWAAIGAIGALVLLLGVVGIVLATSSEEDEPLRRADQSGQDDGASSGSLEPGSQAFAVLAASLAQSPPCSWLTFDGADSTTARFVGGAGNPAAAQSTILDGLAGKGAGNVSLDMADAIGFEPALCGAIDAFREFRAPEDLVSSPQRSYEAEQQAIPLTSGGSLGPGMYAKPLIRVNGLRAGEEVVLLQIMNGKISPLFASRSEGEEIVGLLAGTATADGFEMPFPAEFDGPTRESYGIAVIVGQGPFPPALFGNPNLDEATPIDSSWPDRFRSEARTRGWRTDIFWFSVTDETPG</sequence>
<evidence type="ECO:0000313" key="9">
    <source>
        <dbReference type="Proteomes" id="UP000092932"/>
    </source>
</evidence>
<keyword evidence="4" id="KW-0067">ATP-binding</keyword>
<dbReference type="CDD" id="cd14014">
    <property type="entry name" value="STKc_PknB_like"/>
    <property type="match status" value="1"/>
</dbReference>
<feature type="compositionally biased region" description="Low complexity" evidence="5">
    <location>
        <begin position="450"/>
        <end position="461"/>
    </location>
</feature>
<name>A0A1B2ABB7_9SPHN</name>
<dbReference type="InterPro" id="IPR011009">
    <property type="entry name" value="Kinase-like_dom_sf"/>
</dbReference>
<reference evidence="8 9" key="1">
    <citation type="submission" date="2016-07" db="EMBL/GenBank/DDBJ databases">
        <title>Complete genome sequence of Altererythrobacter dongtanensis KCTC 22672, a type strain with esterase isolated from tidal flat.</title>
        <authorList>
            <person name="Cheng H."/>
            <person name="Wu Y.-H."/>
            <person name="Zhou P."/>
            <person name="Huo Y.-Y."/>
            <person name="Wang C.-S."/>
            <person name="Xu X.-W."/>
        </authorList>
    </citation>
    <scope>NUCLEOTIDE SEQUENCE [LARGE SCALE GENOMIC DNA]</scope>
    <source>
        <strain evidence="8 9">KCTC 22672</strain>
    </source>
</reference>
<dbReference type="SMART" id="SM00219">
    <property type="entry name" value="TyrKc"/>
    <property type="match status" value="1"/>
</dbReference>
<dbReference type="STRING" id="692370.A6F68_00865"/>
<dbReference type="PANTHER" id="PTHR43289:SF34">
    <property type="entry name" value="SERINE_THREONINE-PROTEIN KINASE YBDM-RELATED"/>
    <property type="match status" value="1"/>
</dbReference>
<feature type="domain" description="Protein kinase" evidence="7">
    <location>
        <begin position="113"/>
        <end position="373"/>
    </location>
</feature>
<protein>
    <submittedName>
        <fullName evidence="8">Serine/threonine-protein kinase PknA</fullName>
        <ecNumber evidence="8">2.7.11.1</ecNumber>
    </submittedName>
</protein>
<accession>A0A1B2ABB7</accession>
<dbReference type="Gene3D" id="3.30.200.20">
    <property type="entry name" value="Phosphorylase Kinase, domain 1"/>
    <property type="match status" value="1"/>
</dbReference>
<evidence type="ECO:0000256" key="3">
    <source>
        <dbReference type="ARBA" id="ARBA00022777"/>
    </source>
</evidence>
<organism evidence="8 9">
    <name type="scientific">Tsuneonella dongtanensis</name>
    <dbReference type="NCBI Taxonomy" id="692370"/>
    <lineage>
        <taxon>Bacteria</taxon>
        <taxon>Pseudomonadati</taxon>
        <taxon>Pseudomonadota</taxon>
        <taxon>Alphaproteobacteria</taxon>
        <taxon>Sphingomonadales</taxon>
        <taxon>Erythrobacteraceae</taxon>
        <taxon>Tsuneonella</taxon>
    </lineage>
</organism>
<dbReference type="GO" id="GO:0004713">
    <property type="term" value="F:protein tyrosine kinase activity"/>
    <property type="evidence" value="ECO:0007669"/>
    <property type="project" value="InterPro"/>
</dbReference>
<dbReference type="SUPFAM" id="SSF56112">
    <property type="entry name" value="Protein kinase-like (PK-like)"/>
    <property type="match status" value="1"/>
</dbReference>
<evidence type="ECO:0000256" key="4">
    <source>
        <dbReference type="ARBA" id="ARBA00022840"/>
    </source>
</evidence>
<evidence type="ECO:0000259" key="7">
    <source>
        <dbReference type="PROSITE" id="PS50011"/>
    </source>
</evidence>
<feature type="compositionally biased region" description="Basic and acidic residues" evidence="5">
    <location>
        <begin position="1"/>
        <end position="12"/>
    </location>
</feature>
<dbReference type="AlphaFoldDB" id="A0A1B2ABB7"/>
<keyword evidence="3 8" id="KW-0418">Kinase</keyword>
<dbReference type="GO" id="GO:0004674">
    <property type="term" value="F:protein serine/threonine kinase activity"/>
    <property type="evidence" value="ECO:0007669"/>
    <property type="project" value="UniProtKB-EC"/>
</dbReference>
<feature type="region of interest" description="Disordered" evidence="5">
    <location>
        <begin position="1"/>
        <end position="99"/>
    </location>
</feature>
<feature type="region of interest" description="Disordered" evidence="5">
    <location>
        <begin position="441"/>
        <end position="462"/>
    </location>
</feature>
<dbReference type="GO" id="GO:0005524">
    <property type="term" value="F:ATP binding"/>
    <property type="evidence" value="ECO:0007669"/>
    <property type="project" value="UniProtKB-KW"/>
</dbReference>
<keyword evidence="9" id="KW-1185">Reference proteome</keyword>
<dbReference type="PROSITE" id="PS50011">
    <property type="entry name" value="PROTEIN_KINASE_DOM"/>
    <property type="match status" value="1"/>
</dbReference>
<gene>
    <name evidence="8" type="primary">pknA</name>
    <name evidence="8" type="ORF">A6F68_00865</name>
</gene>
<keyword evidence="6" id="KW-0812">Transmembrane</keyword>
<keyword evidence="2" id="KW-0547">Nucleotide-binding</keyword>
<dbReference type="Proteomes" id="UP000092932">
    <property type="component" value="Chromosome"/>
</dbReference>
<dbReference type="RefSeq" id="WP_157096649.1">
    <property type="nucleotide sequence ID" value="NZ_CP016591.1"/>
</dbReference>
<dbReference type="Gene3D" id="1.10.510.10">
    <property type="entry name" value="Transferase(Phosphotransferase) domain 1"/>
    <property type="match status" value="1"/>
</dbReference>